<keyword evidence="3" id="KW-0804">Transcription</keyword>
<dbReference type="Pfam" id="PF00440">
    <property type="entry name" value="TetR_N"/>
    <property type="match status" value="1"/>
</dbReference>
<evidence type="ECO:0000256" key="5">
    <source>
        <dbReference type="SAM" id="MobiDB-lite"/>
    </source>
</evidence>
<dbReference type="InterPro" id="IPR050109">
    <property type="entry name" value="HTH-type_TetR-like_transc_reg"/>
</dbReference>
<reference evidence="7 8" key="1">
    <citation type="submission" date="2023-03" db="EMBL/GenBank/DDBJ databases">
        <title>Isolation and description of six Streptomyces strains from soil environments, able to metabolize different microbial glucans.</title>
        <authorList>
            <person name="Widen T."/>
            <person name="Larsbrink J."/>
        </authorList>
    </citation>
    <scope>NUCLEOTIDE SEQUENCE [LARGE SCALE GENOMIC DNA]</scope>
    <source>
        <strain evidence="7 8">Mut2</strain>
    </source>
</reference>
<dbReference type="PRINTS" id="PR00455">
    <property type="entry name" value="HTHTETR"/>
</dbReference>
<sequence>MDQKPARARIIDAAHRLMLTIGLARATTKEIAKAAGCSEAALYKHFPSKEELFVAVLKERLPKVDGILKRLIADPGEGERTVEQNLTEIAREAALFYEQSFPIAASLYAEPRLRNRHNAAMRELGTGPHVPIRGLDAYLRAEQSAGRVRTDADTYAAASLLLGACAQRAFAYAATEDGRPPQPLDEFAASVARALLRGIGEQPGPAAGQPTGFASQPSTPASRSARTASGAAEPRTD</sequence>
<evidence type="ECO:0000313" key="7">
    <source>
        <dbReference type="EMBL" id="WLQ41331.1"/>
    </source>
</evidence>
<dbReference type="PROSITE" id="PS50977">
    <property type="entry name" value="HTH_TETR_2"/>
    <property type="match status" value="1"/>
</dbReference>
<feature type="region of interest" description="Disordered" evidence="5">
    <location>
        <begin position="199"/>
        <end position="237"/>
    </location>
</feature>
<keyword evidence="8" id="KW-1185">Reference proteome</keyword>
<evidence type="ECO:0000259" key="6">
    <source>
        <dbReference type="PROSITE" id="PS50977"/>
    </source>
</evidence>
<dbReference type="InterPro" id="IPR001647">
    <property type="entry name" value="HTH_TetR"/>
</dbReference>
<dbReference type="EMBL" id="CP120992">
    <property type="protein sequence ID" value="WLQ41331.1"/>
    <property type="molecule type" value="Genomic_DNA"/>
</dbReference>
<evidence type="ECO:0000313" key="8">
    <source>
        <dbReference type="Proteomes" id="UP001229952"/>
    </source>
</evidence>
<dbReference type="Proteomes" id="UP001229952">
    <property type="component" value="Chromosome"/>
</dbReference>
<keyword evidence="2 4" id="KW-0238">DNA-binding</keyword>
<evidence type="ECO:0000256" key="4">
    <source>
        <dbReference type="PROSITE-ProRule" id="PRU00335"/>
    </source>
</evidence>
<dbReference type="PANTHER" id="PTHR30055:SF234">
    <property type="entry name" value="HTH-TYPE TRANSCRIPTIONAL REGULATOR BETI"/>
    <property type="match status" value="1"/>
</dbReference>
<gene>
    <name evidence="7" type="ORF">P8A22_15820</name>
</gene>
<feature type="compositionally biased region" description="Low complexity" evidence="5">
    <location>
        <begin position="217"/>
        <end position="237"/>
    </location>
</feature>
<dbReference type="InterPro" id="IPR009057">
    <property type="entry name" value="Homeodomain-like_sf"/>
</dbReference>
<proteinExistence type="predicted"/>
<accession>A0ABY9I3B5</accession>
<evidence type="ECO:0000256" key="2">
    <source>
        <dbReference type="ARBA" id="ARBA00023125"/>
    </source>
</evidence>
<feature type="domain" description="HTH tetR-type" evidence="6">
    <location>
        <begin position="4"/>
        <end position="64"/>
    </location>
</feature>
<dbReference type="Gene3D" id="1.10.357.10">
    <property type="entry name" value="Tetracycline Repressor, domain 2"/>
    <property type="match status" value="1"/>
</dbReference>
<dbReference type="SUPFAM" id="SSF46689">
    <property type="entry name" value="Homeodomain-like"/>
    <property type="match status" value="1"/>
</dbReference>
<feature type="DNA-binding region" description="H-T-H motif" evidence="4">
    <location>
        <begin position="27"/>
        <end position="46"/>
    </location>
</feature>
<name>A0ABY9I3B5_9ACTN</name>
<organism evidence="7 8">
    <name type="scientific">Streptomyces laculatispora</name>
    <dbReference type="NCBI Taxonomy" id="887464"/>
    <lineage>
        <taxon>Bacteria</taxon>
        <taxon>Bacillati</taxon>
        <taxon>Actinomycetota</taxon>
        <taxon>Actinomycetes</taxon>
        <taxon>Kitasatosporales</taxon>
        <taxon>Streptomycetaceae</taxon>
        <taxon>Streptomyces</taxon>
    </lineage>
</organism>
<keyword evidence="1" id="KW-0805">Transcription regulation</keyword>
<dbReference type="PANTHER" id="PTHR30055">
    <property type="entry name" value="HTH-TYPE TRANSCRIPTIONAL REGULATOR RUTR"/>
    <property type="match status" value="1"/>
</dbReference>
<evidence type="ECO:0000256" key="1">
    <source>
        <dbReference type="ARBA" id="ARBA00023015"/>
    </source>
</evidence>
<evidence type="ECO:0000256" key="3">
    <source>
        <dbReference type="ARBA" id="ARBA00023163"/>
    </source>
</evidence>
<protein>
    <submittedName>
        <fullName evidence="7">TetR/AcrR family transcriptional regulator</fullName>
    </submittedName>
</protein>